<gene>
    <name evidence="2" type="ORF">CDEST_05891</name>
</gene>
<reference evidence="3" key="1">
    <citation type="journal article" date="2023" name="bioRxiv">
        <title>Complete genome of the Medicago anthracnose fungus, Colletotrichum destructivum, reveals a mini-chromosome-like region within a core chromosome.</title>
        <authorList>
            <person name="Lapalu N."/>
            <person name="Simon A."/>
            <person name="Lu A."/>
            <person name="Plaumann P.-L."/>
            <person name="Amselem J."/>
            <person name="Pigne S."/>
            <person name="Auger A."/>
            <person name="Koch C."/>
            <person name="Dallery J.-F."/>
            <person name="O'Connell R.J."/>
        </authorList>
    </citation>
    <scope>NUCLEOTIDE SEQUENCE [LARGE SCALE GENOMIC DNA]</scope>
    <source>
        <strain evidence="3">CBS 520.97</strain>
    </source>
</reference>
<dbReference type="RefSeq" id="XP_062778101.1">
    <property type="nucleotide sequence ID" value="XM_062922050.1"/>
</dbReference>
<dbReference type="EMBL" id="CP137307">
    <property type="protein sequence ID" value="WQF80877.1"/>
    <property type="molecule type" value="Genomic_DNA"/>
</dbReference>
<keyword evidence="3" id="KW-1185">Reference proteome</keyword>
<proteinExistence type="predicted"/>
<accession>A0AAX4IBV4</accession>
<organism evidence="2 3">
    <name type="scientific">Colletotrichum destructivum</name>
    <dbReference type="NCBI Taxonomy" id="34406"/>
    <lineage>
        <taxon>Eukaryota</taxon>
        <taxon>Fungi</taxon>
        <taxon>Dikarya</taxon>
        <taxon>Ascomycota</taxon>
        <taxon>Pezizomycotina</taxon>
        <taxon>Sordariomycetes</taxon>
        <taxon>Hypocreomycetidae</taxon>
        <taxon>Glomerellales</taxon>
        <taxon>Glomerellaceae</taxon>
        <taxon>Colletotrichum</taxon>
        <taxon>Colletotrichum destructivum species complex</taxon>
    </lineage>
</organism>
<dbReference type="GeneID" id="87942394"/>
<dbReference type="AlphaFoldDB" id="A0AAX4IBV4"/>
<protein>
    <submittedName>
        <fullName evidence="2">Uncharacterized protein</fullName>
    </submittedName>
</protein>
<dbReference type="KEGG" id="cdet:87942394"/>
<feature type="region of interest" description="Disordered" evidence="1">
    <location>
        <begin position="1"/>
        <end position="45"/>
    </location>
</feature>
<dbReference type="Proteomes" id="UP001322277">
    <property type="component" value="Chromosome 3"/>
</dbReference>
<feature type="compositionally biased region" description="Basic and acidic residues" evidence="1">
    <location>
        <begin position="22"/>
        <end position="33"/>
    </location>
</feature>
<sequence length="131" mass="14496">MALLKSGRPSRSAWWSQRSKPSCREPEQWEGSHETAGGQQPTPVVLSERGGTVIGIRHATKRPWVFLSRQDEPYNVVQQAWPSHVLGDSSPEPVPCTGCMQTRLFRNAGTLLAFPRRVLESACKDAKGTAK</sequence>
<evidence type="ECO:0000313" key="3">
    <source>
        <dbReference type="Proteomes" id="UP001322277"/>
    </source>
</evidence>
<name>A0AAX4IBV4_9PEZI</name>
<evidence type="ECO:0000256" key="1">
    <source>
        <dbReference type="SAM" id="MobiDB-lite"/>
    </source>
</evidence>
<evidence type="ECO:0000313" key="2">
    <source>
        <dbReference type="EMBL" id="WQF80877.1"/>
    </source>
</evidence>